<evidence type="ECO:0000259" key="6">
    <source>
        <dbReference type="PROSITE" id="PS51198"/>
    </source>
</evidence>
<sequence>MGIERLEDIIISDEDITWVESIMGCDLHFDDARISIIKNLESTDIQAFPGSGKTTTLVAKLAILAKKWPYANSGICVLSHTNVAREEIEEKLGNTDVGKKLLMYPHFIGTLHSFFDTYVSLPWLHSKGLNLNIIDSDIVINSRWNMIPNNIRAYLTRQYKDEKICSYQGSIGCIDWDKQGDTREKLLTVIQKSQNNGNFTFDEMLLYAKQALDECDSFAVGIQRRFPIVFIDEAQDTNSFQWELLHKAFPADGSLTIRQGFGDSNQAIYNYINEVVDKPEFPRENPLVLSESRRFDHRIAVLANTVAISSEQMKGTDNEFSERGECHTLYLFSKDKAWQVIDEFGQLILNTFSDDELLKYRKVGCHVIGMVHDKKEDTHERHFPKGIYDYWPCYEAKKANKSITPRNMLGYFRKGVGEFLETGETSGQVEWISKGIRRLLNKAQKENFVFATNSTFRSIIKLLPEDKQMIFRKLMAELTSIDVLSEENWKNISEMFLKILKLFNLTANQNVQKFLAWSDDENTESKGNTSDKVLPNHYVFYNSETERSVDLEFGSIHSVKGRTHLATLVLETYSKSHNLKAILKYLCNTPPKSIGSNQNRLKCQYVAMTRARALLCLAIPLDFVDENTQDKLKKIGWNLRIVE</sequence>
<evidence type="ECO:0000313" key="7">
    <source>
        <dbReference type="EMBL" id="PRR76606.1"/>
    </source>
</evidence>
<dbReference type="PANTHER" id="PTHR11070:SF2">
    <property type="entry name" value="ATP-DEPENDENT DNA HELICASE SRS2"/>
    <property type="match status" value="1"/>
</dbReference>
<protein>
    <submittedName>
        <fullName evidence="7">ATP-dependent DNA helicase UvrD1</fullName>
        <ecNumber evidence="7">3.6.4.12</ecNumber>
    </submittedName>
</protein>
<accession>A0A2T0AZI0</accession>
<organism evidence="7 8">
    <name type="scientific">Clostridium thermopalmarium DSM 5974</name>
    <dbReference type="NCBI Taxonomy" id="1121340"/>
    <lineage>
        <taxon>Bacteria</taxon>
        <taxon>Bacillati</taxon>
        <taxon>Bacillota</taxon>
        <taxon>Clostridia</taxon>
        <taxon>Eubacteriales</taxon>
        <taxon>Clostridiaceae</taxon>
        <taxon>Clostridium</taxon>
    </lineage>
</organism>
<dbReference type="GO" id="GO:0000725">
    <property type="term" value="P:recombinational repair"/>
    <property type="evidence" value="ECO:0007669"/>
    <property type="project" value="TreeGrafter"/>
</dbReference>
<name>A0A2T0AZI0_9CLOT</name>
<proteinExistence type="predicted"/>
<dbReference type="Proteomes" id="UP000239614">
    <property type="component" value="Unassembled WGS sequence"/>
</dbReference>
<dbReference type="InterPro" id="IPR014016">
    <property type="entry name" value="UvrD-like_ATP-bd"/>
</dbReference>
<evidence type="ECO:0000256" key="2">
    <source>
        <dbReference type="ARBA" id="ARBA00022801"/>
    </source>
</evidence>
<dbReference type="GO" id="GO:0043138">
    <property type="term" value="F:3'-5' DNA helicase activity"/>
    <property type="evidence" value="ECO:0007669"/>
    <property type="project" value="TreeGrafter"/>
</dbReference>
<evidence type="ECO:0000256" key="5">
    <source>
        <dbReference type="PROSITE-ProRule" id="PRU00560"/>
    </source>
</evidence>
<feature type="domain" description="UvrD-like helicase ATP-binding" evidence="6">
    <location>
        <begin position="26"/>
        <end position="322"/>
    </location>
</feature>
<dbReference type="AlphaFoldDB" id="A0A2T0AZI0"/>
<keyword evidence="8" id="KW-1185">Reference proteome</keyword>
<evidence type="ECO:0000256" key="3">
    <source>
        <dbReference type="ARBA" id="ARBA00022806"/>
    </source>
</evidence>
<evidence type="ECO:0000256" key="4">
    <source>
        <dbReference type="ARBA" id="ARBA00022840"/>
    </source>
</evidence>
<dbReference type="GO" id="GO:0016787">
    <property type="term" value="F:hydrolase activity"/>
    <property type="evidence" value="ECO:0007669"/>
    <property type="project" value="UniProtKB-UniRule"/>
</dbReference>
<feature type="binding site" evidence="5">
    <location>
        <begin position="47"/>
        <end position="54"/>
    </location>
    <ligand>
        <name>ATP</name>
        <dbReference type="ChEBI" id="CHEBI:30616"/>
    </ligand>
</feature>
<evidence type="ECO:0000313" key="8">
    <source>
        <dbReference type="Proteomes" id="UP000239614"/>
    </source>
</evidence>
<dbReference type="OrthoDB" id="9765670at2"/>
<reference evidence="7 8" key="1">
    <citation type="submission" date="2018-03" db="EMBL/GenBank/DDBJ databases">
        <title>Genome sequence of Clostridium thermopalmarium DSM 5974.</title>
        <authorList>
            <person name="Poehlein A."/>
            <person name="Daniel R."/>
        </authorList>
    </citation>
    <scope>NUCLEOTIDE SEQUENCE [LARGE SCALE GENOMIC DNA]</scope>
    <source>
        <strain evidence="7 8">DSM 5974</strain>
    </source>
</reference>
<dbReference type="GO" id="GO:0005524">
    <property type="term" value="F:ATP binding"/>
    <property type="evidence" value="ECO:0007669"/>
    <property type="project" value="UniProtKB-UniRule"/>
</dbReference>
<gene>
    <name evidence="7" type="primary">uvrD1</name>
    <name evidence="7" type="ORF">CPAL_02770</name>
</gene>
<dbReference type="EMBL" id="PVXN01000005">
    <property type="protein sequence ID" value="PRR76606.1"/>
    <property type="molecule type" value="Genomic_DNA"/>
</dbReference>
<keyword evidence="4 5" id="KW-0067">ATP-binding</keyword>
<evidence type="ECO:0000256" key="1">
    <source>
        <dbReference type="ARBA" id="ARBA00022741"/>
    </source>
</evidence>
<dbReference type="PROSITE" id="PS51198">
    <property type="entry name" value="UVRD_HELICASE_ATP_BIND"/>
    <property type="match status" value="1"/>
</dbReference>
<dbReference type="PANTHER" id="PTHR11070">
    <property type="entry name" value="UVRD / RECB / PCRA DNA HELICASE FAMILY MEMBER"/>
    <property type="match status" value="1"/>
</dbReference>
<keyword evidence="1 5" id="KW-0547">Nucleotide-binding</keyword>
<dbReference type="Pfam" id="PF00580">
    <property type="entry name" value="UvrD-helicase"/>
    <property type="match status" value="1"/>
</dbReference>
<dbReference type="EC" id="3.6.4.12" evidence="7"/>
<dbReference type="GO" id="GO:0003677">
    <property type="term" value="F:DNA binding"/>
    <property type="evidence" value="ECO:0007669"/>
    <property type="project" value="InterPro"/>
</dbReference>
<dbReference type="Gene3D" id="3.40.50.300">
    <property type="entry name" value="P-loop containing nucleotide triphosphate hydrolases"/>
    <property type="match status" value="1"/>
</dbReference>
<keyword evidence="2 5" id="KW-0378">Hydrolase</keyword>
<keyword evidence="3 5" id="KW-0347">Helicase</keyword>
<dbReference type="SUPFAM" id="SSF52540">
    <property type="entry name" value="P-loop containing nucleoside triphosphate hydrolases"/>
    <property type="match status" value="1"/>
</dbReference>
<dbReference type="InterPro" id="IPR027417">
    <property type="entry name" value="P-loop_NTPase"/>
</dbReference>
<dbReference type="RefSeq" id="WP_106023943.1">
    <property type="nucleotide sequence ID" value="NZ_PVXN01000005.1"/>
</dbReference>
<comment type="caution">
    <text evidence="7">The sequence shown here is derived from an EMBL/GenBank/DDBJ whole genome shotgun (WGS) entry which is preliminary data.</text>
</comment>
<dbReference type="InterPro" id="IPR000212">
    <property type="entry name" value="DNA_helicase_UvrD/REP"/>
</dbReference>